<name>A0A9X1FYP4_9RHOB</name>
<proteinExistence type="predicted"/>
<dbReference type="EMBL" id="JAHXDN010000006">
    <property type="protein sequence ID" value="MBW4710006.1"/>
    <property type="molecule type" value="Genomic_DNA"/>
</dbReference>
<reference evidence="1" key="1">
    <citation type="submission" date="2021-07" db="EMBL/GenBank/DDBJ databases">
        <title>Roseobacter insulae sp. nov., isolated from a tidal flat.</title>
        <authorList>
            <person name="Park S."/>
            <person name="Yoon J.-H."/>
        </authorList>
    </citation>
    <scope>NUCLEOTIDE SEQUENCE</scope>
    <source>
        <strain evidence="1">YSTF-M11</strain>
    </source>
</reference>
<dbReference type="Proteomes" id="UP001138661">
    <property type="component" value="Unassembled WGS sequence"/>
</dbReference>
<gene>
    <name evidence="1" type="ORF">KX928_19655</name>
</gene>
<evidence type="ECO:0000313" key="2">
    <source>
        <dbReference type="Proteomes" id="UP001138661"/>
    </source>
</evidence>
<dbReference type="AlphaFoldDB" id="A0A9X1FYP4"/>
<keyword evidence="2" id="KW-1185">Reference proteome</keyword>
<evidence type="ECO:0008006" key="3">
    <source>
        <dbReference type="Google" id="ProtNLM"/>
    </source>
</evidence>
<organism evidence="1 2">
    <name type="scientific">Roseobacter insulae</name>
    <dbReference type="NCBI Taxonomy" id="2859783"/>
    <lineage>
        <taxon>Bacteria</taxon>
        <taxon>Pseudomonadati</taxon>
        <taxon>Pseudomonadota</taxon>
        <taxon>Alphaproteobacteria</taxon>
        <taxon>Rhodobacterales</taxon>
        <taxon>Roseobacteraceae</taxon>
        <taxon>Roseobacter</taxon>
    </lineage>
</organism>
<sequence>MTVTSFLPRPISFNAAADAVAAAVKVVKTVAQIAIEPGVSNDVTRLDDRMLSDIGLNPECVMRPSDREAFEAIAHRPFW</sequence>
<evidence type="ECO:0000313" key="1">
    <source>
        <dbReference type="EMBL" id="MBW4710006.1"/>
    </source>
</evidence>
<comment type="caution">
    <text evidence="1">The sequence shown here is derived from an EMBL/GenBank/DDBJ whole genome shotgun (WGS) entry which is preliminary data.</text>
</comment>
<accession>A0A9X1FYP4</accession>
<protein>
    <recommendedName>
        <fullName evidence="3">DUF1127 domain-containing protein</fullName>
    </recommendedName>
</protein>
<dbReference type="RefSeq" id="WP_219506126.1">
    <property type="nucleotide sequence ID" value="NZ_JAHXDN010000006.1"/>
</dbReference>